<evidence type="ECO:0000256" key="7">
    <source>
        <dbReference type="ARBA" id="ARBA00022842"/>
    </source>
</evidence>
<evidence type="ECO:0000256" key="4">
    <source>
        <dbReference type="ARBA" id="ARBA00022723"/>
    </source>
</evidence>
<evidence type="ECO:0000256" key="11">
    <source>
        <dbReference type="ARBA" id="ARBA00023316"/>
    </source>
</evidence>
<dbReference type="SUPFAM" id="SSF56059">
    <property type="entry name" value="Glutathione synthetase ATP-binding domain-like"/>
    <property type="match status" value="1"/>
</dbReference>
<dbReference type="InterPro" id="IPR013815">
    <property type="entry name" value="ATP_grasp_subdomain_1"/>
</dbReference>
<dbReference type="EMBL" id="BSTK01000002">
    <property type="protein sequence ID" value="GLY83219.1"/>
    <property type="molecule type" value="Genomic_DNA"/>
</dbReference>
<feature type="binding site" evidence="14">
    <location>
        <position position="308"/>
    </location>
    <ligand>
        <name>Mg(2+)</name>
        <dbReference type="ChEBI" id="CHEBI:18420"/>
        <label>1</label>
    </ligand>
</feature>
<dbReference type="GO" id="GO:0005829">
    <property type="term" value="C:cytosol"/>
    <property type="evidence" value="ECO:0007669"/>
    <property type="project" value="TreeGrafter"/>
</dbReference>
<keyword evidence="10 14" id="KW-0464">Manganese</keyword>
<dbReference type="Pfam" id="PF07478">
    <property type="entry name" value="Dala_Dala_lig_C"/>
    <property type="match status" value="1"/>
</dbReference>
<dbReference type="HAMAP" id="MF_00047">
    <property type="entry name" value="Dala_Dala_lig"/>
    <property type="match status" value="1"/>
</dbReference>
<evidence type="ECO:0000256" key="1">
    <source>
        <dbReference type="ARBA" id="ARBA00001936"/>
    </source>
</evidence>
<dbReference type="GO" id="GO:0009252">
    <property type="term" value="P:peptidoglycan biosynthetic process"/>
    <property type="evidence" value="ECO:0007669"/>
    <property type="project" value="UniProtKB-UniRule"/>
</dbReference>
<dbReference type="SUPFAM" id="SSF52440">
    <property type="entry name" value="PreATP-grasp domain"/>
    <property type="match status" value="1"/>
</dbReference>
<feature type="active site" evidence="13">
    <location>
        <position position="333"/>
    </location>
</feature>
<evidence type="ECO:0000313" key="18">
    <source>
        <dbReference type="Proteomes" id="UP001165074"/>
    </source>
</evidence>
<organism evidence="17 18">
    <name type="scientific">Actinoallomurus iriomotensis</name>
    <dbReference type="NCBI Taxonomy" id="478107"/>
    <lineage>
        <taxon>Bacteria</taxon>
        <taxon>Bacillati</taxon>
        <taxon>Actinomycetota</taxon>
        <taxon>Actinomycetes</taxon>
        <taxon>Streptosporangiales</taxon>
        <taxon>Thermomonosporaceae</taxon>
        <taxon>Actinoallomurus</taxon>
    </lineage>
</organism>
<dbReference type="InterPro" id="IPR005905">
    <property type="entry name" value="D_ala_D_ala"/>
</dbReference>
<comment type="subcellular location">
    <subcellularLocation>
        <location evidence="12">Cytoplasm</location>
    </subcellularLocation>
</comment>
<keyword evidence="12" id="KW-0963">Cytoplasm</keyword>
<reference evidence="17" key="1">
    <citation type="submission" date="2023-03" db="EMBL/GenBank/DDBJ databases">
        <title>Actinoallomurus iriomotensis NBRC 103684.</title>
        <authorList>
            <person name="Ichikawa N."/>
            <person name="Sato H."/>
            <person name="Tonouchi N."/>
        </authorList>
    </citation>
    <scope>NUCLEOTIDE SEQUENCE</scope>
    <source>
        <strain evidence="17">NBRC 103684</strain>
    </source>
</reference>
<dbReference type="Pfam" id="PF01820">
    <property type="entry name" value="Dala_Dala_lig_N"/>
    <property type="match status" value="1"/>
</dbReference>
<evidence type="ECO:0000256" key="14">
    <source>
        <dbReference type="PIRSR" id="PIRSR039102-3"/>
    </source>
</evidence>
<keyword evidence="8 12" id="KW-0133">Cell shape</keyword>
<proteinExistence type="inferred from homology"/>
<feature type="binding site" evidence="14">
    <location>
        <position position="322"/>
    </location>
    <ligand>
        <name>Mg(2+)</name>
        <dbReference type="ChEBI" id="CHEBI:18420"/>
        <label>1</label>
    </ligand>
</feature>
<dbReference type="Gene3D" id="3.30.470.20">
    <property type="entry name" value="ATP-grasp fold, B domain"/>
    <property type="match status" value="1"/>
</dbReference>
<dbReference type="Proteomes" id="UP001165074">
    <property type="component" value="Unassembled WGS sequence"/>
</dbReference>
<sequence length="373" mass="40163">MSDERITVGVVFGGPSAEHEVSGASALAVVRHLHPDRYRPVVIGVTRDGRWLLVRSETVEEVAARKSAGPAIQDRLTAEGTEVELRRGGRLVSSDAPDVVLERLDVAFPVIHGPFGEDGVIQGHLETLGLPYAGCGVLASSVGMDKVAMRRAFAAEGIPFVPGVWFTEKQWRGADDPVRLAGDFGWPRFVKPANMGSSIGISRVTGPDELVSAVEEAFRYDDVVLVEEGVTARELLCGVLGDMDEPEVSVPSEAKIIGGFSDYAQKYLSMADSITSPAELPAEVTEQVRELSARAFRAIGANGLARVDFLYDEAAGKLYVGEINTMPGFTSRSVYARGFAESGVPYEEILTRLIDLAFARHTSKQQKTVEAGQ</sequence>
<dbReference type="EC" id="6.3.2.4" evidence="12"/>
<feature type="active site" evidence="13">
    <location>
        <position position="197"/>
    </location>
</feature>
<keyword evidence="3 12" id="KW-0436">Ligase</keyword>
<gene>
    <name evidence="12 17" type="primary">ddl</name>
    <name evidence="17" type="ORF">Airi02_011490</name>
</gene>
<accession>A0A9W6RXB2</accession>
<keyword evidence="5 15" id="KW-0547">Nucleotide-binding</keyword>
<dbReference type="GO" id="GO:0008360">
    <property type="term" value="P:regulation of cell shape"/>
    <property type="evidence" value="ECO:0007669"/>
    <property type="project" value="UniProtKB-KW"/>
</dbReference>
<evidence type="ECO:0000259" key="16">
    <source>
        <dbReference type="PROSITE" id="PS50975"/>
    </source>
</evidence>
<evidence type="ECO:0000313" key="17">
    <source>
        <dbReference type="EMBL" id="GLY83219.1"/>
    </source>
</evidence>
<evidence type="ECO:0000256" key="5">
    <source>
        <dbReference type="ARBA" id="ARBA00022741"/>
    </source>
</evidence>
<dbReference type="GO" id="GO:0046872">
    <property type="term" value="F:metal ion binding"/>
    <property type="evidence" value="ECO:0007669"/>
    <property type="project" value="UniProtKB-KW"/>
</dbReference>
<dbReference type="Gene3D" id="3.30.1490.20">
    <property type="entry name" value="ATP-grasp fold, A domain"/>
    <property type="match status" value="1"/>
</dbReference>
<dbReference type="InterPro" id="IPR016185">
    <property type="entry name" value="PreATP-grasp_dom_sf"/>
</dbReference>
<evidence type="ECO:0000256" key="6">
    <source>
        <dbReference type="ARBA" id="ARBA00022840"/>
    </source>
</evidence>
<dbReference type="PANTHER" id="PTHR23132">
    <property type="entry name" value="D-ALANINE--D-ALANINE LIGASE"/>
    <property type="match status" value="1"/>
</dbReference>
<keyword evidence="18" id="KW-1185">Reference proteome</keyword>
<evidence type="ECO:0000256" key="3">
    <source>
        <dbReference type="ARBA" id="ARBA00022598"/>
    </source>
</evidence>
<dbReference type="InterPro" id="IPR000291">
    <property type="entry name" value="D-Ala_lig_Van_CS"/>
</dbReference>
<dbReference type="RefSeq" id="WP_285567404.1">
    <property type="nucleotide sequence ID" value="NZ_BSTK01000002.1"/>
</dbReference>
<name>A0A9W6RXB2_9ACTN</name>
<dbReference type="InterPro" id="IPR011761">
    <property type="entry name" value="ATP-grasp"/>
</dbReference>
<keyword evidence="11 12" id="KW-0961">Cell wall biogenesis/degradation</keyword>
<comment type="cofactor">
    <cofactor evidence="14">
        <name>Mg(2+)</name>
        <dbReference type="ChEBI" id="CHEBI:18420"/>
    </cofactor>
    <cofactor evidence="14">
        <name>Mn(2+)</name>
        <dbReference type="ChEBI" id="CHEBI:29035"/>
    </cofactor>
    <text evidence="14">Binds 2 magnesium or manganese ions per subunit.</text>
</comment>
<dbReference type="PANTHER" id="PTHR23132:SF25">
    <property type="entry name" value="D-ALANINE--D-ALANINE LIGASE A"/>
    <property type="match status" value="1"/>
</dbReference>
<evidence type="ECO:0000256" key="15">
    <source>
        <dbReference type="PROSITE-ProRule" id="PRU00409"/>
    </source>
</evidence>
<keyword evidence="9 12" id="KW-0573">Peptidoglycan synthesis</keyword>
<dbReference type="PIRSF" id="PIRSF039102">
    <property type="entry name" value="Ddl/VanB"/>
    <property type="match status" value="1"/>
</dbReference>
<dbReference type="GO" id="GO:0005524">
    <property type="term" value="F:ATP binding"/>
    <property type="evidence" value="ECO:0007669"/>
    <property type="project" value="UniProtKB-UniRule"/>
</dbReference>
<dbReference type="NCBIfam" id="TIGR01205">
    <property type="entry name" value="D_ala_D_alaTIGR"/>
    <property type="match status" value="1"/>
</dbReference>
<comment type="similarity">
    <text evidence="2 12">Belongs to the D-alanine--D-alanine ligase family.</text>
</comment>
<evidence type="ECO:0000256" key="13">
    <source>
        <dbReference type="PIRSR" id="PIRSR039102-1"/>
    </source>
</evidence>
<comment type="pathway">
    <text evidence="12">Cell wall biogenesis; peptidoglycan biosynthesis.</text>
</comment>
<evidence type="ECO:0000256" key="9">
    <source>
        <dbReference type="ARBA" id="ARBA00022984"/>
    </source>
</evidence>
<comment type="function">
    <text evidence="12">Cell wall formation.</text>
</comment>
<feature type="domain" description="ATP-grasp" evidence="16">
    <location>
        <begin position="150"/>
        <end position="355"/>
    </location>
</feature>
<dbReference type="InterPro" id="IPR011127">
    <property type="entry name" value="Dala_Dala_lig_N"/>
</dbReference>
<comment type="catalytic activity">
    <reaction evidence="12">
        <text>2 D-alanine + ATP = D-alanyl-D-alanine + ADP + phosphate + H(+)</text>
        <dbReference type="Rhea" id="RHEA:11224"/>
        <dbReference type="ChEBI" id="CHEBI:15378"/>
        <dbReference type="ChEBI" id="CHEBI:30616"/>
        <dbReference type="ChEBI" id="CHEBI:43474"/>
        <dbReference type="ChEBI" id="CHEBI:57416"/>
        <dbReference type="ChEBI" id="CHEBI:57822"/>
        <dbReference type="ChEBI" id="CHEBI:456216"/>
        <dbReference type="EC" id="6.3.2.4"/>
    </reaction>
</comment>
<dbReference type="NCBIfam" id="NF002528">
    <property type="entry name" value="PRK01966.1-4"/>
    <property type="match status" value="1"/>
</dbReference>
<dbReference type="PROSITE" id="PS00843">
    <property type="entry name" value="DALA_DALA_LIGASE_1"/>
    <property type="match status" value="1"/>
</dbReference>
<dbReference type="InterPro" id="IPR011095">
    <property type="entry name" value="Dala_Dala_lig_C"/>
</dbReference>
<evidence type="ECO:0000256" key="12">
    <source>
        <dbReference type="HAMAP-Rule" id="MF_00047"/>
    </source>
</evidence>
<dbReference type="PROSITE" id="PS00844">
    <property type="entry name" value="DALA_DALA_LIGASE_2"/>
    <property type="match status" value="1"/>
</dbReference>
<dbReference type="Gene3D" id="3.40.50.20">
    <property type="match status" value="1"/>
</dbReference>
<keyword evidence="7 14" id="KW-0460">Magnesium</keyword>
<keyword evidence="6 15" id="KW-0067">ATP-binding</keyword>
<dbReference type="GO" id="GO:0071555">
    <property type="term" value="P:cell wall organization"/>
    <property type="evidence" value="ECO:0007669"/>
    <property type="project" value="UniProtKB-KW"/>
</dbReference>
<protein>
    <recommendedName>
        <fullName evidence="12">D-alanine--D-alanine ligase</fullName>
        <ecNumber evidence="12">6.3.2.4</ecNumber>
    </recommendedName>
    <alternativeName>
        <fullName evidence="12">D-Ala-D-Ala ligase</fullName>
    </alternativeName>
    <alternativeName>
        <fullName evidence="12">D-alanylalanine synthetase</fullName>
    </alternativeName>
</protein>
<comment type="cofactor">
    <cofactor evidence="1">
        <name>Mn(2+)</name>
        <dbReference type="ChEBI" id="CHEBI:29035"/>
    </cofactor>
</comment>
<dbReference type="AlphaFoldDB" id="A0A9W6RXB2"/>
<evidence type="ECO:0000256" key="10">
    <source>
        <dbReference type="ARBA" id="ARBA00023211"/>
    </source>
</evidence>
<comment type="caution">
    <text evidence="17">The sequence shown here is derived from an EMBL/GenBank/DDBJ whole genome shotgun (WGS) entry which is preliminary data.</text>
</comment>
<evidence type="ECO:0000256" key="8">
    <source>
        <dbReference type="ARBA" id="ARBA00022960"/>
    </source>
</evidence>
<dbReference type="GO" id="GO:0008716">
    <property type="term" value="F:D-alanine-D-alanine ligase activity"/>
    <property type="evidence" value="ECO:0007669"/>
    <property type="project" value="UniProtKB-UniRule"/>
</dbReference>
<dbReference type="PROSITE" id="PS50975">
    <property type="entry name" value="ATP_GRASP"/>
    <property type="match status" value="1"/>
</dbReference>
<feature type="active site" evidence="13">
    <location>
        <position position="18"/>
    </location>
</feature>
<feature type="binding site" evidence="14">
    <location>
        <position position="322"/>
    </location>
    <ligand>
        <name>Mg(2+)</name>
        <dbReference type="ChEBI" id="CHEBI:18420"/>
        <label>2</label>
    </ligand>
</feature>
<keyword evidence="4 14" id="KW-0479">Metal-binding</keyword>
<evidence type="ECO:0000256" key="2">
    <source>
        <dbReference type="ARBA" id="ARBA00010871"/>
    </source>
</evidence>
<feature type="binding site" evidence="14">
    <location>
        <position position="324"/>
    </location>
    <ligand>
        <name>Mg(2+)</name>
        <dbReference type="ChEBI" id="CHEBI:18420"/>
        <label>2</label>
    </ligand>
</feature>